<dbReference type="SMART" id="SM00304">
    <property type="entry name" value="HAMP"/>
    <property type="match status" value="1"/>
</dbReference>
<dbReference type="CDD" id="cd06225">
    <property type="entry name" value="HAMP"/>
    <property type="match status" value="1"/>
</dbReference>
<dbReference type="InterPro" id="IPR001789">
    <property type="entry name" value="Sig_transdc_resp-reg_receiver"/>
</dbReference>
<dbReference type="PROSITE" id="PS50109">
    <property type="entry name" value="HIS_KIN"/>
    <property type="match status" value="1"/>
</dbReference>
<dbReference type="Gene3D" id="3.30.450.20">
    <property type="entry name" value="PAS domain"/>
    <property type="match status" value="1"/>
</dbReference>
<comment type="subcellular location">
    <subcellularLocation>
        <location evidence="2">Membrane</location>
    </subcellularLocation>
</comment>
<keyword evidence="4 7" id="KW-0597">Phosphoprotein</keyword>
<evidence type="ECO:0000256" key="1">
    <source>
        <dbReference type="ARBA" id="ARBA00000085"/>
    </source>
</evidence>
<dbReference type="SUPFAM" id="SSF52172">
    <property type="entry name" value="CheY-like"/>
    <property type="match status" value="1"/>
</dbReference>
<evidence type="ECO:0000256" key="5">
    <source>
        <dbReference type="ARBA" id="ARBA00022679"/>
    </source>
</evidence>
<protein>
    <recommendedName>
        <fullName evidence="3">histidine kinase</fullName>
        <ecNumber evidence="3">2.7.13.3</ecNumber>
    </recommendedName>
</protein>
<proteinExistence type="predicted"/>
<feature type="transmembrane region" description="Helical" evidence="8">
    <location>
        <begin position="287"/>
        <end position="313"/>
    </location>
</feature>
<dbReference type="InterPro" id="IPR005467">
    <property type="entry name" value="His_kinase_dom"/>
</dbReference>
<evidence type="ECO:0000259" key="11">
    <source>
        <dbReference type="PROSITE" id="PS50885"/>
    </source>
</evidence>
<feature type="domain" description="HAMP" evidence="11">
    <location>
        <begin position="315"/>
        <end position="369"/>
    </location>
</feature>
<dbReference type="PANTHER" id="PTHR43065:SF42">
    <property type="entry name" value="TWO-COMPONENT SENSOR PPRA"/>
    <property type="match status" value="1"/>
</dbReference>
<feature type="domain" description="Histidine kinase" evidence="9">
    <location>
        <begin position="498"/>
        <end position="705"/>
    </location>
</feature>
<dbReference type="Pfam" id="PF00072">
    <property type="entry name" value="Response_reg"/>
    <property type="match status" value="1"/>
</dbReference>
<dbReference type="SUPFAM" id="SSF55874">
    <property type="entry name" value="ATPase domain of HSP90 chaperone/DNA topoisomerase II/histidine kinase"/>
    <property type="match status" value="1"/>
</dbReference>
<dbReference type="GO" id="GO:0000160">
    <property type="term" value="P:phosphorelay signal transduction system"/>
    <property type="evidence" value="ECO:0007669"/>
    <property type="project" value="InterPro"/>
</dbReference>
<dbReference type="Pfam" id="PF02518">
    <property type="entry name" value="HATPase_c"/>
    <property type="match status" value="1"/>
</dbReference>
<organism evidence="12">
    <name type="scientific">Sinorhizobium medicae</name>
    <dbReference type="NCBI Taxonomy" id="110321"/>
    <lineage>
        <taxon>Bacteria</taxon>
        <taxon>Pseudomonadati</taxon>
        <taxon>Pseudomonadota</taxon>
        <taxon>Alphaproteobacteria</taxon>
        <taxon>Hyphomicrobiales</taxon>
        <taxon>Rhizobiaceae</taxon>
        <taxon>Sinorhizobium/Ensifer group</taxon>
        <taxon>Sinorhizobium</taxon>
    </lineage>
</organism>
<dbReference type="Gene3D" id="6.10.340.10">
    <property type="match status" value="1"/>
</dbReference>
<evidence type="ECO:0000313" key="12">
    <source>
        <dbReference type="EMBL" id="VTZ62655.1"/>
    </source>
</evidence>
<dbReference type="InterPro" id="IPR004358">
    <property type="entry name" value="Sig_transdc_His_kin-like_C"/>
</dbReference>
<dbReference type="Pfam" id="PF00672">
    <property type="entry name" value="HAMP"/>
    <property type="match status" value="1"/>
</dbReference>
<dbReference type="RefSeq" id="WP_018209181.1">
    <property type="nucleotide sequence ID" value="NZ_CABFNB010000110.1"/>
</dbReference>
<sequence>MTALRVPNRLGSHLSVRLRLWLALAALALATLVVGGASWATLRQTSTRLDRLHDQSLARVDDALTLSRKATAVAARAPFLLTIESPFRLQVEAGISKTLLADIRRHLDGQNALFDKLLTEMGGSIDELTTLSLHRIELTDRILRLNAVLAIEERRFAALAREKQKPLGQREQWLTMQRISAVLLGAGRSENLIGIGEFHRNYRALIVELEEDEKPLIQSQLLKLQEIASGRDGLFELRRAEIGRRIRAEAAMNRIRHSTEVINNHAAEITATAQANIITERERTISAIAFASGIIVIAVVLSILMAVMAAAFVSGHVTANLRAISDAMMRLAVGDRSIRLPRGEHAGDEIGKLFHAFRAFRANTLRLDRSNRQLAQKNALFENLYNDMSDGLAILSNDEKIIAHNNRLPKLLSLRATTVRTRTSLAQLLEAGNWTRWHRSEGFADLHHPSGTVVELRQSPLSTGGAVALLSDVSERRQLEEHLQSVRRIEGLGRIAGEVAHDFGNILSTVSTNLHLLENATPERAAHLHHTLANALDLGTSLTQRLLAFARRQRLDPEIMNLNELVTGIEDLIALALDDRISLHIFPASEQLAVRLDPGQMESTLLNLCLNASQAIEGEGNIWVRVVPSGSDMVSIEVQDDGRGMPAEVLARAMEPFYSARPDGTGTGLGLAMIFGFIRQSGGDIKIHSQHGHGTTVRLLIPLWQSTDCSEVMKPAGRILLIEDNMQDLAHARRLLGDAELIEAKSAEEAENLLRDASPFDYVLTDLHLGNDVAGWRMAGEALRHSPDTVIAVVSGHMPENMPEALAQSGRVVSVAKPLDHAALARLTELKSTE</sequence>
<keyword evidence="8" id="KW-1133">Transmembrane helix</keyword>
<dbReference type="Gene3D" id="3.40.50.2300">
    <property type="match status" value="1"/>
</dbReference>
<dbReference type="SMART" id="SM00387">
    <property type="entry name" value="HATPase_c"/>
    <property type="match status" value="1"/>
</dbReference>
<dbReference type="Gene3D" id="3.30.565.10">
    <property type="entry name" value="Histidine kinase-like ATPase, C-terminal domain"/>
    <property type="match status" value="1"/>
</dbReference>
<dbReference type="EC" id="2.7.13.3" evidence="3"/>
<dbReference type="SMART" id="SM00448">
    <property type="entry name" value="REC"/>
    <property type="match status" value="1"/>
</dbReference>
<evidence type="ECO:0000256" key="2">
    <source>
        <dbReference type="ARBA" id="ARBA00004370"/>
    </source>
</evidence>
<feature type="transmembrane region" description="Helical" evidence="8">
    <location>
        <begin position="20"/>
        <end position="42"/>
    </location>
</feature>
<feature type="modified residue" description="4-aspartylphosphate" evidence="7">
    <location>
        <position position="766"/>
    </location>
</feature>
<dbReference type="GO" id="GO:0016020">
    <property type="term" value="C:membrane"/>
    <property type="evidence" value="ECO:0007669"/>
    <property type="project" value="UniProtKB-SubCell"/>
</dbReference>
<dbReference type="InterPro" id="IPR003660">
    <property type="entry name" value="HAMP_dom"/>
</dbReference>
<evidence type="ECO:0000256" key="7">
    <source>
        <dbReference type="PROSITE-ProRule" id="PRU00169"/>
    </source>
</evidence>
<dbReference type="AlphaFoldDB" id="A0A508X3Y4"/>
<keyword evidence="6 12" id="KW-0418">Kinase</keyword>
<dbReference type="CDD" id="cd00156">
    <property type="entry name" value="REC"/>
    <property type="match status" value="1"/>
</dbReference>
<dbReference type="InterPro" id="IPR003594">
    <property type="entry name" value="HATPase_dom"/>
</dbReference>
<dbReference type="PROSITE" id="PS50110">
    <property type="entry name" value="RESPONSE_REGULATORY"/>
    <property type="match status" value="1"/>
</dbReference>
<dbReference type="PROSITE" id="PS50885">
    <property type="entry name" value="HAMP"/>
    <property type="match status" value="1"/>
</dbReference>
<dbReference type="EMBL" id="CABFNB010000110">
    <property type="protein sequence ID" value="VTZ62655.1"/>
    <property type="molecule type" value="Genomic_DNA"/>
</dbReference>
<evidence type="ECO:0000259" key="10">
    <source>
        <dbReference type="PROSITE" id="PS50110"/>
    </source>
</evidence>
<accession>A0A508X3Y4</accession>
<keyword evidence="8" id="KW-0812">Transmembrane</keyword>
<keyword evidence="5 12" id="KW-0808">Transferase</keyword>
<evidence type="ECO:0000259" key="9">
    <source>
        <dbReference type="PROSITE" id="PS50109"/>
    </source>
</evidence>
<dbReference type="Proteomes" id="UP000507954">
    <property type="component" value="Unassembled WGS sequence"/>
</dbReference>
<gene>
    <name evidence="12" type="ORF">EMEDMD4_430002</name>
</gene>
<evidence type="ECO:0000256" key="6">
    <source>
        <dbReference type="ARBA" id="ARBA00022777"/>
    </source>
</evidence>
<evidence type="ECO:0000256" key="3">
    <source>
        <dbReference type="ARBA" id="ARBA00012438"/>
    </source>
</evidence>
<dbReference type="PANTHER" id="PTHR43065">
    <property type="entry name" value="SENSOR HISTIDINE KINASE"/>
    <property type="match status" value="1"/>
</dbReference>
<keyword evidence="8" id="KW-0472">Membrane</keyword>
<dbReference type="InterPro" id="IPR036890">
    <property type="entry name" value="HATPase_C_sf"/>
</dbReference>
<evidence type="ECO:0000256" key="4">
    <source>
        <dbReference type="ARBA" id="ARBA00022553"/>
    </source>
</evidence>
<dbReference type="GO" id="GO:0004673">
    <property type="term" value="F:protein histidine kinase activity"/>
    <property type="evidence" value="ECO:0007669"/>
    <property type="project" value="UniProtKB-EC"/>
</dbReference>
<reference evidence="12" key="1">
    <citation type="submission" date="2019-06" db="EMBL/GenBank/DDBJ databases">
        <authorList>
            <person name="Le Quere A."/>
            <person name="Colella S."/>
        </authorList>
    </citation>
    <scope>NUCLEOTIDE SEQUENCE</scope>
    <source>
        <strain evidence="12">EmedicaeMD41</strain>
    </source>
</reference>
<name>A0A508X3Y4_9HYPH</name>
<comment type="catalytic activity">
    <reaction evidence="1">
        <text>ATP + protein L-histidine = ADP + protein N-phospho-L-histidine.</text>
        <dbReference type="EC" id="2.7.13.3"/>
    </reaction>
</comment>
<dbReference type="InterPro" id="IPR011006">
    <property type="entry name" value="CheY-like_superfamily"/>
</dbReference>
<feature type="domain" description="Response regulatory" evidence="10">
    <location>
        <begin position="718"/>
        <end position="832"/>
    </location>
</feature>
<evidence type="ECO:0000256" key="8">
    <source>
        <dbReference type="SAM" id="Phobius"/>
    </source>
</evidence>
<dbReference type="PRINTS" id="PR00344">
    <property type="entry name" value="BCTRLSENSOR"/>
</dbReference>
<dbReference type="Gene3D" id="1.10.287.130">
    <property type="match status" value="1"/>
</dbReference>